<comment type="caution">
    <text evidence="1">The sequence shown here is derived from an EMBL/GenBank/DDBJ whole genome shotgun (WGS) entry which is preliminary data.</text>
</comment>
<sequence length="59" mass="6789">MAKKECKKYNSLGECVEWSDLGDSKVISFREDAKACNPKLLDEWKKLTKEGKILTKPEK</sequence>
<reference evidence="1" key="1">
    <citation type="journal article" date="2014" name="Front. Microbiol.">
        <title>High frequency of phylogenetically diverse reductive dehalogenase-homologous genes in deep subseafloor sedimentary metagenomes.</title>
        <authorList>
            <person name="Kawai M."/>
            <person name="Futagami T."/>
            <person name="Toyoda A."/>
            <person name="Takaki Y."/>
            <person name="Nishi S."/>
            <person name="Hori S."/>
            <person name="Arai W."/>
            <person name="Tsubouchi T."/>
            <person name="Morono Y."/>
            <person name="Uchiyama I."/>
            <person name="Ito T."/>
            <person name="Fujiyama A."/>
            <person name="Inagaki F."/>
            <person name="Takami H."/>
        </authorList>
    </citation>
    <scope>NUCLEOTIDE SEQUENCE</scope>
    <source>
        <strain evidence="1">Expedition CK06-06</strain>
    </source>
</reference>
<accession>X1QHT1</accession>
<proteinExistence type="predicted"/>
<dbReference type="EMBL" id="BARW01002141">
    <property type="protein sequence ID" value="GAI68022.1"/>
    <property type="molecule type" value="Genomic_DNA"/>
</dbReference>
<evidence type="ECO:0000313" key="1">
    <source>
        <dbReference type="EMBL" id="GAI68022.1"/>
    </source>
</evidence>
<dbReference type="AlphaFoldDB" id="X1QHT1"/>
<gene>
    <name evidence="1" type="ORF">S12H4_06190</name>
</gene>
<organism evidence="1">
    <name type="scientific">marine sediment metagenome</name>
    <dbReference type="NCBI Taxonomy" id="412755"/>
    <lineage>
        <taxon>unclassified sequences</taxon>
        <taxon>metagenomes</taxon>
        <taxon>ecological metagenomes</taxon>
    </lineage>
</organism>
<name>X1QHT1_9ZZZZ</name>
<protein>
    <submittedName>
        <fullName evidence="1">Uncharacterized protein</fullName>
    </submittedName>
</protein>